<dbReference type="AlphaFoldDB" id="A0A167ECC4"/>
<feature type="compositionally biased region" description="Acidic residues" evidence="1">
    <location>
        <begin position="515"/>
        <end position="528"/>
    </location>
</feature>
<dbReference type="Gene3D" id="2.130.10.10">
    <property type="entry name" value="YVTN repeat-like/Quinoprotein amine dehydrogenase"/>
    <property type="match status" value="1"/>
</dbReference>
<dbReference type="EMBL" id="CP014502">
    <property type="protein sequence ID" value="ANB13900.1"/>
    <property type="molecule type" value="Genomic_DNA"/>
</dbReference>
<sequence length="606" mass="68092">MEGLEFASNFSFNRCSPQLSASGEYVAYVYGSRLVIRFTDTLATKNVIQLPREFAQNIFLIRWDGCLKHSPEQRVAVATRNEIRTFSIKKHSTAGESMAPDNLAGHSVILSGKDEIANVQWLSADTPNNIGQIVRLAVFTRFHLDVKIWSSNGVEMEIRSPKFARLVSETPNLSMDGLSNRFSVVSRFTTYDVLYNCRINATVADNELVTPLSEALDIVDLKWSPSGLWLAAIDNPIAGYDVHLWAADGTFVRTFHDIPGFISPNVNTTPSSRRKEDMLRDTPSAAFPTCLEWVNVFSDPGVRDLELLLVGDSENRVSLFDIKTCQPTSILIHGSVYKNCCLWEEYLSPDSHQFEYRMVRLPFIFTNSGANTSNSKMNEHERNIISGVISMDISDNGQLLATRVHSYPNLVWIWSIANPQSPDLLAIISHSYTIKSITWKSESMTPLLLITPLDSKSIGLWSYDSQLEPKIIDLSSQFESSIMGVSIIEKPDSNEILRLLAWTKNSFSIGGSVQDENDTGDAEDEGQDANDMVTKQQNSKYTSYQRSSVPRLNHHQSSRMELLSPTLPQDDDTHVKLLADIVQQSEWIQDTNSVPVEDTFHNKIKH</sequence>
<feature type="compositionally biased region" description="Polar residues" evidence="1">
    <location>
        <begin position="533"/>
        <end position="550"/>
    </location>
</feature>
<dbReference type="OrthoDB" id="4020988at2759"/>
<dbReference type="SUPFAM" id="SSF69322">
    <property type="entry name" value="Tricorn protease domain 2"/>
    <property type="match status" value="1"/>
</dbReference>
<dbReference type="GO" id="GO:1990810">
    <property type="term" value="P:microtubule anchoring at mitotic spindle pole body"/>
    <property type="evidence" value="ECO:0007669"/>
    <property type="project" value="TreeGrafter"/>
</dbReference>
<dbReference type="RefSeq" id="XP_018736377.1">
    <property type="nucleotide sequence ID" value="XM_018881950.1"/>
</dbReference>
<dbReference type="GO" id="GO:1990811">
    <property type="term" value="C:MWP complex"/>
    <property type="evidence" value="ECO:0007669"/>
    <property type="project" value="TreeGrafter"/>
</dbReference>
<dbReference type="GO" id="GO:0005815">
    <property type="term" value="C:microtubule organizing center"/>
    <property type="evidence" value="ECO:0007669"/>
    <property type="project" value="TreeGrafter"/>
</dbReference>
<keyword evidence="3" id="KW-1185">Reference proteome</keyword>
<gene>
    <name evidence="2" type="ORF">AWJ20_4851</name>
</gene>
<dbReference type="Proteomes" id="UP000189580">
    <property type="component" value="Chromosome d"/>
</dbReference>
<name>A0A167ECC4_9ASCO</name>
<dbReference type="KEGG" id="slb:AWJ20_4851"/>
<feature type="region of interest" description="Disordered" evidence="1">
    <location>
        <begin position="511"/>
        <end position="556"/>
    </location>
</feature>
<evidence type="ECO:0000256" key="1">
    <source>
        <dbReference type="SAM" id="MobiDB-lite"/>
    </source>
</evidence>
<dbReference type="GeneID" id="30037028"/>
<dbReference type="PANTHER" id="PTHR16220">
    <property type="entry name" value="WD REPEAT PROTEIN 8-RELATED"/>
    <property type="match status" value="1"/>
</dbReference>
<accession>A0A167ECC4</accession>
<protein>
    <submittedName>
        <fullName evidence="2">Uncharacterized protein</fullName>
    </submittedName>
</protein>
<proteinExistence type="predicted"/>
<organism evidence="2 3">
    <name type="scientific">Sugiyamaella lignohabitans</name>
    <dbReference type="NCBI Taxonomy" id="796027"/>
    <lineage>
        <taxon>Eukaryota</taxon>
        <taxon>Fungi</taxon>
        <taxon>Dikarya</taxon>
        <taxon>Ascomycota</taxon>
        <taxon>Saccharomycotina</taxon>
        <taxon>Dipodascomycetes</taxon>
        <taxon>Dipodascales</taxon>
        <taxon>Trichomonascaceae</taxon>
        <taxon>Sugiyamaella</taxon>
    </lineage>
</organism>
<evidence type="ECO:0000313" key="3">
    <source>
        <dbReference type="Proteomes" id="UP000189580"/>
    </source>
</evidence>
<dbReference type="InterPro" id="IPR052778">
    <property type="entry name" value="Centrosome-WD_assoc"/>
</dbReference>
<dbReference type="InterPro" id="IPR015943">
    <property type="entry name" value="WD40/YVTN_repeat-like_dom_sf"/>
</dbReference>
<dbReference type="PANTHER" id="PTHR16220:SF0">
    <property type="entry name" value="WD REPEAT-CONTAINING PROTEIN WRAP73"/>
    <property type="match status" value="1"/>
</dbReference>
<reference evidence="2 3" key="1">
    <citation type="submission" date="2016-02" db="EMBL/GenBank/DDBJ databases">
        <title>Complete genome sequence and transcriptome regulation of the pentose utilising yeast Sugiyamaella lignohabitans.</title>
        <authorList>
            <person name="Bellasio M."/>
            <person name="Peymann A."/>
            <person name="Valli M."/>
            <person name="Sipitzky M."/>
            <person name="Graf A."/>
            <person name="Sauer M."/>
            <person name="Marx H."/>
            <person name="Mattanovich D."/>
        </authorList>
    </citation>
    <scope>NUCLEOTIDE SEQUENCE [LARGE SCALE GENOMIC DNA]</scope>
    <source>
        <strain evidence="2 3">CBS 10342</strain>
    </source>
</reference>
<evidence type="ECO:0000313" key="2">
    <source>
        <dbReference type="EMBL" id="ANB13900.1"/>
    </source>
</evidence>